<dbReference type="Pfam" id="PF20174">
    <property type="entry name" value="DUF6540"/>
    <property type="match status" value="1"/>
</dbReference>
<evidence type="ECO:0000313" key="1">
    <source>
        <dbReference type="EMBL" id="KAE8152500.1"/>
    </source>
</evidence>
<proteinExistence type="predicted"/>
<name>A0A5N6U1V1_ASPAV</name>
<dbReference type="AlphaFoldDB" id="A0A5N6U1V1"/>
<gene>
    <name evidence="1" type="ORF">BDV25DRAFT_137818</name>
</gene>
<accession>A0A5N6U1V1</accession>
<dbReference type="Proteomes" id="UP000325780">
    <property type="component" value="Unassembled WGS sequence"/>
</dbReference>
<reference evidence="1 2" key="1">
    <citation type="submission" date="2019-04" db="EMBL/GenBank/DDBJ databases">
        <title>Friends and foes A comparative genomics study of 23 Aspergillus species from section Flavi.</title>
        <authorList>
            <consortium name="DOE Joint Genome Institute"/>
            <person name="Kjaerbolling I."/>
            <person name="Vesth T."/>
            <person name="Frisvad J.C."/>
            <person name="Nybo J.L."/>
            <person name="Theobald S."/>
            <person name="Kildgaard S."/>
            <person name="Isbrandt T."/>
            <person name="Kuo A."/>
            <person name="Sato A."/>
            <person name="Lyhne E.K."/>
            <person name="Kogle M.E."/>
            <person name="Wiebenga A."/>
            <person name="Kun R.S."/>
            <person name="Lubbers R.J."/>
            <person name="Makela M.R."/>
            <person name="Barry K."/>
            <person name="Chovatia M."/>
            <person name="Clum A."/>
            <person name="Daum C."/>
            <person name="Haridas S."/>
            <person name="He G."/>
            <person name="LaButti K."/>
            <person name="Lipzen A."/>
            <person name="Mondo S."/>
            <person name="Riley R."/>
            <person name="Salamov A."/>
            <person name="Simmons B.A."/>
            <person name="Magnuson J.K."/>
            <person name="Henrissat B."/>
            <person name="Mortensen U.H."/>
            <person name="Larsen T.O."/>
            <person name="Devries R.P."/>
            <person name="Grigoriev I.V."/>
            <person name="Machida M."/>
            <person name="Baker S.E."/>
            <person name="Andersen M.R."/>
        </authorList>
    </citation>
    <scope>NUCLEOTIDE SEQUENCE [LARGE SCALE GENOMIC DNA]</scope>
    <source>
        <strain evidence="1 2">IBT 18842</strain>
    </source>
</reference>
<dbReference type="OrthoDB" id="4135672at2759"/>
<dbReference type="EMBL" id="ML742052">
    <property type="protein sequence ID" value="KAE8152500.1"/>
    <property type="molecule type" value="Genomic_DNA"/>
</dbReference>
<evidence type="ECO:0000313" key="2">
    <source>
        <dbReference type="Proteomes" id="UP000325780"/>
    </source>
</evidence>
<protein>
    <submittedName>
        <fullName evidence="1">Uncharacterized protein</fullName>
    </submittedName>
</protein>
<organism evidence="1 2">
    <name type="scientific">Aspergillus avenaceus</name>
    <dbReference type="NCBI Taxonomy" id="36643"/>
    <lineage>
        <taxon>Eukaryota</taxon>
        <taxon>Fungi</taxon>
        <taxon>Dikarya</taxon>
        <taxon>Ascomycota</taxon>
        <taxon>Pezizomycotina</taxon>
        <taxon>Eurotiomycetes</taxon>
        <taxon>Eurotiomycetidae</taxon>
        <taxon>Eurotiales</taxon>
        <taxon>Aspergillaceae</taxon>
        <taxon>Aspergillus</taxon>
        <taxon>Aspergillus subgen. Circumdati</taxon>
    </lineage>
</organism>
<sequence>MNYTAYIISESGLPRDHHYLFIETHEAGPQTGHVYHVKGNIQQGMTFEHRTFGVPEEQFGFCGREKLGLVQAAAYERVLGLCERVEVPKKQFDGPKRLYPGEKLRRCQEWAGDAVALLREEGVLE</sequence>
<dbReference type="InterPro" id="IPR046670">
    <property type="entry name" value="DUF6540"/>
</dbReference>
<keyword evidence="2" id="KW-1185">Reference proteome</keyword>